<proteinExistence type="predicted"/>
<dbReference type="InterPro" id="IPR052523">
    <property type="entry name" value="Trichothecene_AcTrans"/>
</dbReference>
<dbReference type="CDD" id="cd04301">
    <property type="entry name" value="NAT_SF"/>
    <property type="match status" value="1"/>
</dbReference>
<evidence type="ECO:0000259" key="1">
    <source>
        <dbReference type="Pfam" id="PF00583"/>
    </source>
</evidence>
<keyword evidence="2" id="KW-0808">Transferase</keyword>
<dbReference type="Gene3D" id="3.40.630.30">
    <property type="match status" value="1"/>
</dbReference>
<evidence type="ECO:0000313" key="3">
    <source>
        <dbReference type="Proteomes" id="UP000799428"/>
    </source>
</evidence>
<evidence type="ECO:0000313" key="2">
    <source>
        <dbReference type="EMBL" id="KAF2711371.1"/>
    </source>
</evidence>
<sequence>MPDPNLTISMLPAEEAHIYQAVRYETFRPTINKILYAREPSQETLDKIVATTKDDIINKGMLYLKCVDNTTNTVIAGARWRYLGHLSPTGAALPRTWEEVDASLPVPEPYPESNPILFNKVFRTFNANKKEVMGTRPHYVLDTLVTLPQHHRRGAGALLVAWGCKKADELGVEAFLEASLMGVPLYKKFGFVPVKEVNINAKEFGGNDEQFNFVLMVRPANAEAKSA</sequence>
<keyword evidence="2" id="KW-0012">Acyltransferase</keyword>
<dbReference type="AlphaFoldDB" id="A0A6G1KG33"/>
<dbReference type="InterPro" id="IPR016181">
    <property type="entry name" value="Acyl_CoA_acyltransferase"/>
</dbReference>
<dbReference type="Pfam" id="PF00583">
    <property type="entry name" value="Acetyltransf_1"/>
    <property type="match status" value="1"/>
</dbReference>
<dbReference type="GO" id="GO:0016747">
    <property type="term" value="F:acyltransferase activity, transferring groups other than amino-acyl groups"/>
    <property type="evidence" value="ECO:0007669"/>
    <property type="project" value="InterPro"/>
</dbReference>
<name>A0A6G1KG33_9PLEO</name>
<reference evidence="2" key="1">
    <citation type="journal article" date="2020" name="Stud. Mycol.">
        <title>101 Dothideomycetes genomes: a test case for predicting lifestyles and emergence of pathogens.</title>
        <authorList>
            <person name="Haridas S."/>
            <person name="Albert R."/>
            <person name="Binder M."/>
            <person name="Bloem J."/>
            <person name="Labutti K."/>
            <person name="Salamov A."/>
            <person name="Andreopoulos B."/>
            <person name="Baker S."/>
            <person name="Barry K."/>
            <person name="Bills G."/>
            <person name="Bluhm B."/>
            <person name="Cannon C."/>
            <person name="Castanera R."/>
            <person name="Culley D."/>
            <person name="Daum C."/>
            <person name="Ezra D."/>
            <person name="Gonzalez J."/>
            <person name="Henrissat B."/>
            <person name="Kuo A."/>
            <person name="Liang C."/>
            <person name="Lipzen A."/>
            <person name="Lutzoni F."/>
            <person name="Magnuson J."/>
            <person name="Mondo S."/>
            <person name="Nolan M."/>
            <person name="Ohm R."/>
            <person name="Pangilinan J."/>
            <person name="Park H.-J."/>
            <person name="Ramirez L."/>
            <person name="Alfaro M."/>
            <person name="Sun H."/>
            <person name="Tritt A."/>
            <person name="Yoshinaga Y."/>
            <person name="Zwiers L.-H."/>
            <person name="Turgeon B."/>
            <person name="Goodwin S."/>
            <person name="Spatafora J."/>
            <person name="Crous P."/>
            <person name="Grigoriev I."/>
        </authorList>
    </citation>
    <scope>NUCLEOTIDE SEQUENCE</scope>
    <source>
        <strain evidence="2">CBS 279.74</strain>
    </source>
</reference>
<dbReference type="OrthoDB" id="2115692at2759"/>
<organism evidence="2 3">
    <name type="scientific">Pleomassaria siparia CBS 279.74</name>
    <dbReference type="NCBI Taxonomy" id="1314801"/>
    <lineage>
        <taxon>Eukaryota</taxon>
        <taxon>Fungi</taxon>
        <taxon>Dikarya</taxon>
        <taxon>Ascomycota</taxon>
        <taxon>Pezizomycotina</taxon>
        <taxon>Dothideomycetes</taxon>
        <taxon>Pleosporomycetidae</taxon>
        <taxon>Pleosporales</taxon>
        <taxon>Pleomassariaceae</taxon>
        <taxon>Pleomassaria</taxon>
    </lineage>
</organism>
<dbReference type="PANTHER" id="PTHR42791:SF14">
    <property type="entry name" value="N-ACETYLTRANSFERASE DOMAIN-CONTAINING PROTEIN"/>
    <property type="match status" value="1"/>
</dbReference>
<dbReference type="SUPFAM" id="SSF55729">
    <property type="entry name" value="Acyl-CoA N-acyltransferases (Nat)"/>
    <property type="match status" value="1"/>
</dbReference>
<dbReference type="Proteomes" id="UP000799428">
    <property type="component" value="Unassembled WGS sequence"/>
</dbReference>
<feature type="domain" description="N-acetyltransferase" evidence="1">
    <location>
        <begin position="135"/>
        <end position="191"/>
    </location>
</feature>
<dbReference type="InterPro" id="IPR000182">
    <property type="entry name" value="GNAT_dom"/>
</dbReference>
<dbReference type="PANTHER" id="PTHR42791">
    <property type="entry name" value="GNAT FAMILY ACETYLTRANSFERASE"/>
    <property type="match status" value="1"/>
</dbReference>
<accession>A0A6G1KG33</accession>
<protein>
    <submittedName>
        <fullName evidence="2">Acyl-CoA N-acyltransferase</fullName>
    </submittedName>
</protein>
<gene>
    <name evidence="2" type="ORF">K504DRAFT_402318</name>
</gene>
<keyword evidence="3" id="KW-1185">Reference proteome</keyword>
<dbReference type="EMBL" id="MU005767">
    <property type="protein sequence ID" value="KAF2711371.1"/>
    <property type="molecule type" value="Genomic_DNA"/>
</dbReference>